<comment type="caution">
    <text evidence="2">The sequence shown here is derived from an EMBL/GenBank/DDBJ whole genome shotgun (WGS) entry which is preliminary data.</text>
</comment>
<sequence>MQRRFKQTSLPKRNTVSLMDLEPIMSRLSATEAATVGAKMFLLWMVLFAVYNATKVFFRVHGWRHRLAGGVHLLWLFVGAWTANCTSDTPDSRFSIFVYDILLGIFGTAATLTAARDFPHKLVSNAVGQSGTLHKKAIVTQAEMIEHSFYQALNLWQAIYLHALHYFSNSNQQRVTNSVLLFLVTMPWLFRHLLPVHSFSHNWKVYLKQQNRDTNDSMVRNTTETRTAEKGKSKNTATGDLEVFLYRIKKWQYVFYKHVILHGVNISLAVASTSAIQDSAIPYSRSWRIFWVLLNTSYVMEFFLQSMVKARVLSQFTMLRLQRFLMTISSLSALVVLRHVRVWICFSSLILNFVHRHHDLGNTMGISFVASMWNELHG</sequence>
<feature type="transmembrane region" description="Helical" evidence="1">
    <location>
        <begin position="33"/>
        <end position="54"/>
    </location>
</feature>
<organism evidence="2 3">
    <name type="scientific">Cylindrotheca closterium</name>
    <dbReference type="NCBI Taxonomy" id="2856"/>
    <lineage>
        <taxon>Eukaryota</taxon>
        <taxon>Sar</taxon>
        <taxon>Stramenopiles</taxon>
        <taxon>Ochrophyta</taxon>
        <taxon>Bacillariophyta</taxon>
        <taxon>Bacillariophyceae</taxon>
        <taxon>Bacillariophycidae</taxon>
        <taxon>Bacillariales</taxon>
        <taxon>Bacillariaceae</taxon>
        <taxon>Cylindrotheca</taxon>
    </lineage>
</organism>
<accession>A0AAD2CIS1</accession>
<keyword evidence="1" id="KW-0472">Membrane</keyword>
<evidence type="ECO:0000313" key="3">
    <source>
        <dbReference type="Proteomes" id="UP001295423"/>
    </source>
</evidence>
<evidence type="ECO:0000256" key="1">
    <source>
        <dbReference type="SAM" id="Phobius"/>
    </source>
</evidence>
<gene>
    <name evidence="2" type="ORF">CYCCA115_LOCUS3749</name>
</gene>
<protein>
    <submittedName>
        <fullName evidence="2">Uncharacterized protein</fullName>
    </submittedName>
</protein>
<dbReference type="Proteomes" id="UP001295423">
    <property type="component" value="Unassembled WGS sequence"/>
</dbReference>
<proteinExistence type="predicted"/>
<keyword evidence="3" id="KW-1185">Reference proteome</keyword>
<feature type="transmembrane region" description="Helical" evidence="1">
    <location>
        <begin position="96"/>
        <end position="115"/>
    </location>
</feature>
<dbReference type="EMBL" id="CAKOGP040000335">
    <property type="protein sequence ID" value="CAJ1934409.1"/>
    <property type="molecule type" value="Genomic_DNA"/>
</dbReference>
<reference evidence="2" key="1">
    <citation type="submission" date="2023-08" db="EMBL/GenBank/DDBJ databases">
        <authorList>
            <person name="Audoor S."/>
            <person name="Bilcke G."/>
        </authorList>
    </citation>
    <scope>NUCLEOTIDE SEQUENCE</scope>
</reference>
<keyword evidence="1" id="KW-0812">Transmembrane</keyword>
<feature type="transmembrane region" description="Helical" evidence="1">
    <location>
        <begin position="254"/>
        <end position="276"/>
    </location>
</feature>
<feature type="transmembrane region" description="Helical" evidence="1">
    <location>
        <begin position="288"/>
        <end position="304"/>
    </location>
</feature>
<name>A0AAD2CIS1_9STRA</name>
<dbReference type="AlphaFoldDB" id="A0AAD2CIS1"/>
<evidence type="ECO:0000313" key="2">
    <source>
        <dbReference type="EMBL" id="CAJ1934409.1"/>
    </source>
</evidence>
<keyword evidence="1" id="KW-1133">Transmembrane helix</keyword>